<accession>A0A2S1SIR9</accession>
<sequence>MKTEIIDYNNSQNSTDKAVCDRIASIIDDHLIDAESKIWHAHPVWLLNGNPIVGYSKQKAGIRLMFWSGADFDEEGLNVIGKKFRDASIFYCSLSEINTEDIMRWLKKSREIQWDYKNIVKRKGRLEKLDASGFTE</sequence>
<feature type="domain" description="YdhG-like" evidence="1">
    <location>
        <begin position="17"/>
        <end position="108"/>
    </location>
</feature>
<keyword evidence="3" id="KW-1185">Reference proteome</keyword>
<dbReference type="EMBL" id="CP029187">
    <property type="protein sequence ID" value="AWI26237.1"/>
    <property type="molecule type" value="Genomic_DNA"/>
</dbReference>
<evidence type="ECO:0000313" key="3">
    <source>
        <dbReference type="Proteomes" id="UP000244937"/>
    </source>
</evidence>
<dbReference type="KEGG" id="fpal:HYN49_10170"/>
<proteinExistence type="predicted"/>
<organism evidence="2 3">
    <name type="scientific">Flavobacterium pallidum</name>
    <dbReference type="NCBI Taxonomy" id="2172098"/>
    <lineage>
        <taxon>Bacteria</taxon>
        <taxon>Pseudomonadati</taxon>
        <taxon>Bacteroidota</taxon>
        <taxon>Flavobacteriia</taxon>
        <taxon>Flavobacteriales</taxon>
        <taxon>Flavobacteriaceae</taxon>
        <taxon>Flavobacterium</taxon>
    </lineage>
</organism>
<dbReference type="RefSeq" id="WP_108904015.1">
    <property type="nucleotide sequence ID" value="NZ_CP029187.1"/>
</dbReference>
<dbReference type="Proteomes" id="UP000244937">
    <property type="component" value="Chromosome"/>
</dbReference>
<evidence type="ECO:0000259" key="1">
    <source>
        <dbReference type="Pfam" id="PF08818"/>
    </source>
</evidence>
<name>A0A2S1SIR9_9FLAO</name>
<dbReference type="Pfam" id="PF08818">
    <property type="entry name" value="DUF1801"/>
    <property type="match status" value="1"/>
</dbReference>
<protein>
    <recommendedName>
        <fullName evidence="1">YdhG-like domain-containing protein</fullName>
    </recommendedName>
</protein>
<dbReference type="AlphaFoldDB" id="A0A2S1SIR9"/>
<dbReference type="Gene3D" id="3.90.1150.200">
    <property type="match status" value="1"/>
</dbReference>
<dbReference type="OrthoDB" id="192368at2"/>
<dbReference type="SUPFAM" id="SSF159888">
    <property type="entry name" value="YdhG-like"/>
    <property type="match status" value="1"/>
</dbReference>
<evidence type="ECO:0000313" key="2">
    <source>
        <dbReference type="EMBL" id="AWI26237.1"/>
    </source>
</evidence>
<reference evidence="2 3" key="1">
    <citation type="submission" date="2018-05" db="EMBL/GenBank/DDBJ databases">
        <title>Genome sequencing of Flavobacterium sp. HYN0049.</title>
        <authorList>
            <person name="Yi H."/>
            <person name="Baek C."/>
        </authorList>
    </citation>
    <scope>NUCLEOTIDE SEQUENCE [LARGE SCALE GENOMIC DNA]</scope>
    <source>
        <strain evidence="2 3">HYN0049</strain>
    </source>
</reference>
<dbReference type="InterPro" id="IPR014922">
    <property type="entry name" value="YdhG-like"/>
</dbReference>
<gene>
    <name evidence="2" type="ORF">HYN49_10170</name>
</gene>